<name>A0A1S5QTS7_9CAUD</name>
<keyword evidence="2" id="KW-1185">Reference proteome</keyword>
<protein>
    <submittedName>
        <fullName evidence="1">Uncharacterized protein</fullName>
    </submittedName>
</protein>
<evidence type="ECO:0000313" key="1">
    <source>
        <dbReference type="EMBL" id="AMR60106.1"/>
    </source>
</evidence>
<evidence type="ECO:0000313" key="2">
    <source>
        <dbReference type="Proteomes" id="UP000223773"/>
    </source>
</evidence>
<dbReference type="EMBL" id="KU836751">
    <property type="protein sequence ID" value="AMR60106.1"/>
    <property type="molecule type" value="Genomic_DNA"/>
</dbReference>
<accession>A0A1S5QTS7</accession>
<reference evidence="2" key="1">
    <citation type="submission" date="2016-02" db="EMBL/GenBank/DDBJ databases">
        <authorList>
            <person name="Morales N."/>
            <person name="Badran S."/>
            <person name="Schick P."/>
            <person name="Jacoby B."/>
            <person name="Reddi K."/>
            <person name="Villella W."/>
            <person name="Sanders E.R."/>
            <person name="Lorenz T.C."/>
        </authorList>
    </citation>
    <scope>NUCLEOTIDE SEQUENCE [LARGE SCALE GENOMIC DNA]</scope>
</reference>
<organism evidence="1 2">
    <name type="scientific">Bacillus phage Leo2</name>
    <dbReference type="NCBI Taxonomy" id="1815973"/>
    <lineage>
        <taxon>Viruses</taxon>
        <taxon>Duplodnaviria</taxon>
        <taxon>Heunggongvirae</taxon>
        <taxon>Uroviricota</taxon>
        <taxon>Caudoviricetes</taxon>
        <taxon>Ehrlichviridae</taxon>
        <taxon>Andromedavirus</taxon>
        <taxon>Andromedavirus leo2</taxon>
    </lineage>
</organism>
<proteinExistence type="predicted"/>
<sequence length="170" mass="19786">MELEASTSKLKVTSKQGRAIRAFLEEVKDLPLQKRISEAVAKHGSFEGDLQFLNELSMDDIITVIVTQEFEVVYSKFEQHEILLSSFYLGGDPLVQKYASYIIGLKNAIKFFGAEYDHPILDDKYIFVNEQGEVWDYPEQFMEEGKEYEFVYQFPFQINDLDDFLIKRGL</sequence>
<dbReference type="Proteomes" id="UP000223773">
    <property type="component" value="Segment"/>
</dbReference>
<gene>
    <name evidence="1" type="ORF">LEO2_68</name>
</gene>